<evidence type="ECO:0000313" key="3">
    <source>
        <dbReference type="Proteomes" id="UP000078572"/>
    </source>
</evidence>
<feature type="domain" description="T6SS immunity protein Tdi1 C-terminal" evidence="1">
    <location>
        <begin position="61"/>
        <end position="126"/>
    </location>
</feature>
<dbReference type="Pfam" id="PF08906">
    <property type="entry name" value="T6SS_Tdi1_C"/>
    <property type="match status" value="1"/>
</dbReference>
<dbReference type="AlphaFoldDB" id="A0A191ZUP4"/>
<evidence type="ECO:0000313" key="2">
    <source>
        <dbReference type="EMBL" id="ANJ71816.1"/>
    </source>
</evidence>
<evidence type="ECO:0000259" key="1">
    <source>
        <dbReference type="Pfam" id="PF08906"/>
    </source>
</evidence>
<organism evidence="2 3">
    <name type="scientific">Ralstonia insidiosa</name>
    <dbReference type="NCBI Taxonomy" id="190721"/>
    <lineage>
        <taxon>Bacteria</taxon>
        <taxon>Pseudomonadati</taxon>
        <taxon>Pseudomonadota</taxon>
        <taxon>Betaproteobacteria</taxon>
        <taxon>Burkholderiales</taxon>
        <taxon>Burkholderiaceae</taxon>
        <taxon>Ralstonia</taxon>
    </lineage>
</organism>
<gene>
    <name evidence="2" type="ORF">A9Y76_04730</name>
</gene>
<dbReference type="GeneID" id="61525317"/>
<keyword evidence="3" id="KW-1185">Reference proteome</keyword>
<sequence length="145" mass="15758">MNILKEVQNAWGWTGIKPLELVDENDFGNLIIKDVRGQYWRLCPEDCYCEVVAADEAAFEVLAADSDFLVDWQMSVLVAQATQQLGALSAGRKFCLKIPGILGGEYGGDNLGTISLEELIRVSGDIAQQIASLPDGTPVKLSVID</sequence>
<protein>
    <submittedName>
        <fullName evidence="2">DUF1851 domain-containing protein</fullName>
    </submittedName>
</protein>
<dbReference type="Proteomes" id="UP000078572">
    <property type="component" value="Chromosome 1"/>
</dbReference>
<accession>A0A191ZUP4</accession>
<dbReference type="InterPro" id="IPR015002">
    <property type="entry name" value="T6SS_Tdi1_C"/>
</dbReference>
<reference evidence="3" key="1">
    <citation type="submission" date="2016-06" db="EMBL/GenBank/DDBJ databases">
        <authorList>
            <person name="Xu Y."/>
            <person name="Nagy A."/>
            <person name="Yan X."/>
            <person name="Kim S.W."/>
            <person name="Haley B."/>
            <person name="Liu N.T."/>
            <person name="Nou X."/>
        </authorList>
    </citation>
    <scope>NUCLEOTIDE SEQUENCE [LARGE SCALE GENOMIC DNA]</scope>
    <source>
        <strain evidence="3">ATCC 49129</strain>
    </source>
</reference>
<dbReference type="EMBL" id="CP016022">
    <property type="protein sequence ID" value="ANJ71816.1"/>
    <property type="molecule type" value="Genomic_DNA"/>
</dbReference>
<dbReference type="RefSeq" id="WP_064802384.1">
    <property type="nucleotide sequence ID" value="NZ_CP016022.1"/>
</dbReference>
<name>A0A191ZUP4_9RALS</name>
<proteinExistence type="predicted"/>
<dbReference type="OrthoDB" id="672028at2"/>